<keyword evidence="2" id="KW-1133">Transmembrane helix</keyword>
<sequence length="225" mass="25010">MPTHDRQNVLGFFDQEPITHSYLHIEVDILLTIVMLACLSIHAIHREYRKERKKAHDPLGCVPGDDDEKFALYSPQQITNLNEKQSPFPKQFVDTVYHHCQHLNTSQAYPPSLQNGVVGAMAPQHHNTVHHGVAHCCTNDPPIVCSHSSNRPVKSSHSPNSPAMSLKSRGNSHCSICPCGHALLISSPPPLPLLQSPLRSYNHTSRRSGSCGSETKERMQKISIV</sequence>
<keyword evidence="2" id="KW-0812">Transmembrane</keyword>
<reference evidence="3" key="1">
    <citation type="journal article" date="2013" name="Nature">
        <title>The genomes of four tapeworm species reveal adaptations to parasitism.</title>
        <authorList>
            <person name="Tsai I.J."/>
            <person name="Zarowiecki M."/>
            <person name="Holroyd N."/>
            <person name="Garciarrubio A."/>
            <person name="Sanchez-Flores A."/>
            <person name="Brooks K.L."/>
            <person name="Tracey A."/>
            <person name="Bobes R.J."/>
            <person name="Fragoso G."/>
            <person name="Sciutto E."/>
            <person name="Aslett M."/>
            <person name="Beasley H."/>
            <person name="Bennett H.M."/>
            <person name="Cai J."/>
            <person name="Camicia F."/>
            <person name="Clark R."/>
            <person name="Cucher M."/>
            <person name="De Silva N."/>
            <person name="Day T.A."/>
            <person name="Deplazes P."/>
            <person name="Estrada K."/>
            <person name="Fernandez C."/>
            <person name="Holland P.W."/>
            <person name="Hou J."/>
            <person name="Hu S."/>
            <person name="Huckvale T."/>
            <person name="Hung S.S."/>
            <person name="Kamenetzky L."/>
            <person name="Keane J.A."/>
            <person name="Kiss F."/>
            <person name="Koziol U."/>
            <person name="Lambert O."/>
            <person name="Liu K."/>
            <person name="Luo X."/>
            <person name="Luo Y."/>
            <person name="Macchiaroli N."/>
            <person name="Nichol S."/>
            <person name="Paps J."/>
            <person name="Parkinson J."/>
            <person name="Pouchkina-Stantcheva N."/>
            <person name="Riddiford N."/>
            <person name="Rosenzvit M."/>
            <person name="Salinas G."/>
            <person name="Wasmuth J.D."/>
            <person name="Zamanian M."/>
            <person name="Zheng Y."/>
            <person name="Cai X."/>
            <person name="Soberon X."/>
            <person name="Olson P.D."/>
            <person name="Laclette J.P."/>
            <person name="Brehm K."/>
            <person name="Berriman M."/>
            <person name="Garciarrubio A."/>
            <person name="Bobes R.J."/>
            <person name="Fragoso G."/>
            <person name="Sanchez-Flores A."/>
            <person name="Estrada K."/>
            <person name="Cevallos M.A."/>
            <person name="Morett E."/>
            <person name="Gonzalez V."/>
            <person name="Portillo T."/>
            <person name="Ochoa-Leyva A."/>
            <person name="Jose M.V."/>
            <person name="Sciutto E."/>
            <person name="Landa A."/>
            <person name="Jimenez L."/>
            <person name="Valdes V."/>
            <person name="Carrero J.C."/>
            <person name="Larralde C."/>
            <person name="Morales-Montor J."/>
            <person name="Limon-Lason J."/>
            <person name="Soberon X."/>
            <person name="Laclette J.P."/>
        </authorList>
    </citation>
    <scope>NUCLEOTIDE SEQUENCE [LARGE SCALE GENOMIC DNA]</scope>
</reference>
<keyword evidence="4" id="KW-1185">Reference proteome</keyword>
<reference evidence="3" key="2">
    <citation type="submission" date="2015-11" db="EMBL/GenBank/DDBJ databases">
        <authorList>
            <person name="Zhang Y."/>
            <person name="Guo Z."/>
        </authorList>
    </citation>
    <scope>NUCLEOTIDE SEQUENCE</scope>
</reference>
<proteinExistence type="predicted"/>
<feature type="transmembrane region" description="Helical" evidence="2">
    <location>
        <begin position="22"/>
        <end position="44"/>
    </location>
</feature>
<evidence type="ECO:0000256" key="2">
    <source>
        <dbReference type="SAM" id="Phobius"/>
    </source>
</evidence>
<evidence type="ECO:0000256" key="1">
    <source>
        <dbReference type="SAM" id="MobiDB-lite"/>
    </source>
</evidence>
<feature type="compositionally biased region" description="Polar residues" evidence="1">
    <location>
        <begin position="201"/>
        <end position="213"/>
    </location>
</feature>
<organism evidence="3 4">
    <name type="scientific">Echinococcus multilocularis</name>
    <name type="common">Fox tapeworm</name>
    <dbReference type="NCBI Taxonomy" id="6211"/>
    <lineage>
        <taxon>Eukaryota</taxon>
        <taxon>Metazoa</taxon>
        <taxon>Spiralia</taxon>
        <taxon>Lophotrochozoa</taxon>
        <taxon>Platyhelminthes</taxon>
        <taxon>Cestoda</taxon>
        <taxon>Eucestoda</taxon>
        <taxon>Cyclophyllidea</taxon>
        <taxon>Taeniidae</taxon>
        <taxon>Echinococcus</taxon>
    </lineage>
</organism>
<evidence type="ECO:0000313" key="4">
    <source>
        <dbReference type="Proteomes" id="UP000017246"/>
    </source>
</evidence>
<accession>A0A0S4ML43</accession>
<dbReference type="OrthoDB" id="6282282at2759"/>
<dbReference type="OMA" id="PKQFVDT"/>
<dbReference type="STRING" id="6211.A0A0S4ML43"/>
<dbReference type="AlphaFoldDB" id="A0A0S4ML43"/>
<dbReference type="Proteomes" id="UP000017246">
    <property type="component" value="Unassembled WGS sequence"/>
</dbReference>
<keyword evidence="2" id="KW-0472">Membrane</keyword>
<dbReference type="EMBL" id="LN902845">
    <property type="protein sequence ID" value="CUT99485.1"/>
    <property type="molecule type" value="Genomic_DNA"/>
</dbReference>
<feature type="region of interest" description="Disordered" evidence="1">
    <location>
        <begin position="195"/>
        <end position="225"/>
    </location>
</feature>
<evidence type="ECO:0000313" key="3">
    <source>
        <dbReference type="EMBL" id="CUT99485.1"/>
    </source>
</evidence>
<name>A0A0S4ML43_ECHMU</name>
<protein>
    <submittedName>
        <fullName evidence="3">Cubilin</fullName>
    </submittedName>
</protein>
<feature type="compositionally biased region" description="Basic and acidic residues" evidence="1">
    <location>
        <begin position="214"/>
        <end position="225"/>
    </location>
</feature>